<dbReference type="InterPro" id="IPR004282">
    <property type="entry name" value="CemA"/>
</dbReference>
<gene>
    <name evidence="10" type="primary">cemA</name>
</gene>
<feature type="transmembrane region" description="Helical" evidence="9">
    <location>
        <begin position="236"/>
        <end position="256"/>
    </location>
</feature>
<dbReference type="GeneID" id="29288673"/>
<dbReference type="Pfam" id="PF03040">
    <property type="entry name" value="CemA"/>
    <property type="match status" value="1"/>
</dbReference>
<keyword evidence="5 9" id="KW-1133">Transmembrane helix</keyword>
<evidence type="ECO:0000256" key="7">
    <source>
        <dbReference type="ARBA" id="ARBA00023136"/>
    </source>
</evidence>
<evidence type="ECO:0000256" key="2">
    <source>
        <dbReference type="ARBA" id="ARBA00022448"/>
    </source>
</evidence>
<name>A0A1C9JBH3_9CHLO</name>
<dbReference type="GO" id="GO:0016020">
    <property type="term" value="C:membrane"/>
    <property type="evidence" value="ECO:0007669"/>
    <property type="project" value="UniProtKB-SubCell"/>
</dbReference>
<dbReference type="GO" id="GO:1902600">
    <property type="term" value="P:proton transmembrane transport"/>
    <property type="evidence" value="ECO:0007669"/>
    <property type="project" value="UniProtKB-KW"/>
</dbReference>
<evidence type="ECO:0000256" key="6">
    <source>
        <dbReference type="ARBA" id="ARBA00023065"/>
    </source>
</evidence>
<reference evidence="10" key="1">
    <citation type="journal article" date="2016" name="Genome Biol. Evol.">
        <title>Evolutionary Dynamics of Chloroplast Genomes in Low Light: A Case Study of the Endolithic Green Alga Ostreobium quekettii.</title>
        <authorList>
            <person name="R Marcelino V."/>
            <person name="Cremen M.C."/>
            <person name="Jackson C.J."/>
            <person name="Larkum A.A."/>
            <person name="Verbruggen H."/>
        </authorList>
    </citation>
    <scope>NUCLEOTIDE SEQUENCE</scope>
</reference>
<dbReference type="PANTHER" id="PTHR33650:SF2">
    <property type="entry name" value="CHLOROPLAST ENVELOPE MEMBRANE PROTEIN"/>
    <property type="match status" value="1"/>
</dbReference>
<dbReference type="AlphaFoldDB" id="A0A1C9JBH3"/>
<keyword evidence="2" id="KW-0813">Transport</keyword>
<keyword evidence="4" id="KW-0375">Hydrogen ion transport</keyword>
<evidence type="ECO:0000256" key="3">
    <source>
        <dbReference type="ARBA" id="ARBA00022692"/>
    </source>
</evidence>
<dbReference type="PANTHER" id="PTHR33650">
    <property type="entry name" value="CHLOROPLAST ENVELOPE MEMBRANE PROTEIN-RELATED"/>
    <property type="match status" value="1"/>
</dbReference>
<keyword evidence="7 9" id="KW-0472">Membrane</keyword>
<proteinExistence type="inferred from homology"/>
<evidence type="ECO:0000256" key="5">
    <source>
        <dbReference type="ARBA" id="ARBA00022989"/>
    </source>
</evidence>
<keyword evidence="10" id="KW-0150">Chloroplast</keyword>
<evidence type="ECO:0000256" key="9">
    <source>
        <dbReference type="SAM" id="Phobius"/>
    </source>
</evidence>
<organism evidence="10">
    <name type="scientific">Derbesia sp. WEST4838</name>
    <dbReference type="NCBI Taxonomy" id="1847751"/>
    <lineage>
        <taxon>Eukaryota</taxon>
        <taxon>Viridiplantae</taxon>
        <taxon>Chlorophyta</taxon>
        <taxon>core chlorophytes</taxon>
        <taxon>Ulvophyceae</taxon>
        <taxon>TCBD clade</taxon>
        <taxon>Bryopsidales</taxon>
        <taxon>Bryopsidineae</taxon>
        <taxon>Derbesiaceae</taxon>
        <taxon>Derbesia</taxon>
    </lineage>
</organism>
<keyword evidence="6" id="KW-0406">Ion transport</keyword>
<dbReference type="EMBL" id="KX808497">
    <property type="protein sequence ID" value="AOP19193.1"/>
    <property type="molecule type" value="Genomic_DNA"/>
</dbReference>
<evidence type="ECO:0000256" key="1">
    <source>
        <dbReference type="ARBA" id="ARBA00004141"/>
    </source>
</evidence>
<accession>A0A1C9JBH3</accession>
<evidence type="ECO:0000256" key="8">
    <source>
        <dbReference type="ARBA" id="ARBA00043980"/>
    </source>
</evidence>
<feature type="transmembrane region" description="Helical" evidence="9">
    <location>
        <begin position="200"/>
        <end position="224"/>
    </location>
</feature>
<dbReference type="RefSeq" id="YP_009306289.1">
    <property type="nucleotide sequence ID" value="NC_031367.1"/>
</dbReference>
<evidence type="ECO:0000313" key="10">
    <source>
        <dbReference type="EMBL" id="AOP19193.1"/>
    </source>
</evidence>
<geneLocation type="chloroplast" evidence="10"/>
<protein>
    <submittedName>
        <fullName evidence="10">Envelope membrane protein</fullName>
    </submittedName>
</protein>
<comment type="similarity">
    <text evidence="8">Belongs to the CemA family.</text>
</comment>
<reference evidence="10" key="2">
    <citation type="submission" date="2016-08" db="EMBL/GenBank/DDBJ databases">
        <authorList>
            <person name="Seilhamer J.J."/>
        </authorList>
    </citation>
    <scope>NUCLEOTIDE SEQUENCE</scope>
</reference>
<keyword evidence="10" id="KW-0934">Plastid</keyword>
<evidence type="ECO:0000256" key="4">
    <source>
        <dbReference type="ARBA" id="ARBA00022781"/>
    </source>
</evidence>
<feature type="transmembrane region" description="Helical" evidence="9">
    <location>
        <begin position="60"/>
        <end position="83"/>
    </location>
</feature>
<feature type="transmembrane region" description="Helical" evidence="9">
    <location>
        <begin position="161"/>
        <end position="180"/>
    </location>
</feature>
<keyword evidence="3 9" id="KW-0812">Transmembrane</keyword>
<sequence length="276" mass="33101">MSNSTNQKYSQSFEKLGFIPRSIIRTINRFNQQVTQKSTELLIYEFKISRYQTIASLKCFLTFLIIPLIFHFLLNLSISNFVLQKKLINEEKLSWEFQLNSYYLETENFDEEYFFNTLLIEDFYERGHLRINSRRLDFLKQLRINQLFIIQNKCCNICSDCLTFIFLILLIRFSIPQIIILKSFFLEFLYNLSDTTKSFFLIFITDLLVGFHSSQAWELVLLLIFNRFGFLIQHDILLLIISIFPVILDTIFKYWIFRFLNKISPSTVATYQNMLE</sequence>
<comment type="subcellular location">
    <subcellularLocation>
        <location evidence="1">Membrane</location>
        <topology evidence="1">Multi-pass membrane protein</topology>
    </subcellularLocation>
</comment>